<feature type="signal peptide" evidence="2">
    <location>
        <begin position="1"/>
        <end position="22"/>
    </location>
</feature>
<dbReference type="Gene3D" id="3.40.190.10">
    <property type="entry name" value="Periplasmic binding protein-like II"/>
    <property type="match status" value="1"/>
</dbReference>
<proteinExistence type="inferred from homology"/>
<gene>
    <name evidence="3" type="ORF">MWN33_00780</name>
</gene>
<reference evidence="4" key="1">
    <citation type="submission" date="2023-07" db="EMBL/GenBank/DDBJ databases">
        <title>Ancylobacter moscoviensis sp. nov., facultatively methylotrophic bacteria from activated sludge and the reclassification of Starkeya novella (Starkey 1934) Kelly et al. 2000 as Ancylobacter novellus comb. nov., Starkeya koreensis Im et al. 2006 as Ancylobacter koreensis comb.nov., Angulomicrobium tetraedrale Vasil'eva et al. 1986 as Ancylobacter tetraedralis comb. nov., Angulomicrobium amanitiforme Fritz et al. 2004 as Ancylobacter amanitiformis comb. nov. and Methylorhabdus multivorans Doronina et al. 1996 as Ancylobacter multivorans comb. nov. and emended description of the genus Ancylobacter.</title>
        <authorList>
            <person name="Doronina N."/>
            <person name="Chemodurova A."/>
            <person name="Grouzdev D."/>
            <person name="Koziaeva V."/>
            <person name="Shi W."/>
            <person name="Wu L."/>
            <person name="Kaparullina E."/>
        </authorList>
    </citation>
    <scope>NUCLEOTIDE SEQUENCE [LARGE SCALE GENOMIC DNA]</scope>
    <source>
        <strain evidence="4">Jip08</strain>
    </source>
</reference>
<evidence type="ECO:0000313" key="3">
    <source>
        <dbReference type="EMBL" id="MCK0206565.1"/>
    </source>
</evidence>
<dbReference type="Proteomes" id="UP001202867">
    <property type="component" value="Unassembled WGS sequence"/>
</dbReference>
<comment type="caution">
    <text evidence="3">The sequence shown here is derived from an EMBL/GenBank/DDBJ whole genome shotgun (WGS) entry which is preliminary data.</text>
</comment>
<dbReference type="Gene3D" id="3.40.190.150">
    <property type="entry name" value="Bordetella uptake gene, domain 1"/>
    <property type="match status" value="1"/>
</dbReference>
<dbReference type="PIRSF" id="PIRSF017082">
    <property type="entry name" value="YflP"/>
    <property type="match status" value="1"/>
</dbReference>
<dbReference type="EMBL" id="JALKCG010000001">
    <property type="protein sequence ID" value="MCK0206565.1"/>
    <property type="molecule type" value="Genomic_DNA"/>
</dbReference>
<evidence type="ECO:0008006" key="5">
    <source>
        <dbReference type="Google" id="ProtNLM"/>
    </source>
</evidence>
<feature type="chain" id="PRO_5045488158" description="Tricarboxylic transport membrane protein" evidence="2">
    <location>
        <begin position="23"/>
        <end position="324"/>
    </location>
</feature>
<dbReference type="RefSeq" id="WP_247198176.1">
    <property type="nucleotide sequence ID" value="NZ_JALKCG010000001.1"/>
</dbReference>
<dbReference type="InterPro" id="IPR042100">
    <property type="entry name" value="Bug_dom1"/>
</dbReference>
<dbReference type="Pfam" id="PF03401">
    <property type="entry name" value="TctC"/>
    <property type="match status" value="1"/>
</dbReference>
<protein>
    <recommendedName>
        <fullName evidence="5">Tricarboxylic transport membrane protein</fullName>
    </recommendedName>
</protein>
<dbReference type="PANTHER" id="PTHR42928:SF3">
    <property type="entry name" value="UPF0065 PROTEIN YFLP"/>
    <property type="match status" value="1"/>
</dbReference>
<keyword evidence="2" id="KW-0732">Signal</keyword>
<organism evidence="3 4">
    <name type="scientific">Ancylobacter koreensis</name>
    <dbReference type="NCBI Taxonomy" id="266121"/>
    <lineage>
        <taxon>Bacteria</taxon>
        <taxon>Pseudomonadati</taxon>
        <taxon>Pseudomonadota</taxon>
        <taxon>Alphaproteobacteria</taxon>
        <taxon>Hyphomicrobiales</taxon>
        <taxon>Xanthobacteraceae</taxon>
        <taxon>Ancylobacter</taxon>
    </lineage>
</organism>
<keyword evidence="4" id="KW-1185">Reference proteome</keyword>
<sequence length="324" mass="33814">MHRRRFIAGLAASSLGLSMARASTDQGAPAAESAGVPLTILLPVPDGGGLGRLGHRLADCLGNTEVASLVTEGQPSAPHAITRFIDDFSRRGDVVLLAGASLIGAAIAVRQATSLADLTPVARLTTEYIGCAVRPDSPFATLADLVAAMRETPDRVSFCGGSRGSFDYILAAMINRHAGLPARQLRYRSFIGGVGTIDAVLAGTQSCACGGVGELQDHLAAGRIRLLGLAAPQRLPGLPAATLIEQGLDISLANWRGVFAPPGIAGPALDRLIARMDATVGGGDWRATLYRYNWTGDYLAGEAFGAFVREDTQRLRALLSQFGL</sequence>
<accession>A0ABT0DH19</accession>
<evidence type="ECO:0000256" key="1">
    <source>
        <dbReference type="ARBA" id="ARBA00006987"/>
    </source>
</evidence>
<name>A0ABT0DH19_9HYPH</name>
<evidence type="ECO:0000256" key="2">
    <source>
        <dbReference type="SAM" id="SignalP"/>
    </source>
</evidence>
<dbReference type="InterPro" id="IPR005064">
    <property type="entry name" value="BUG"/>
</dbReference>
<dbReference type="SUPFAM" id="SSF53850">
    <property type="entry name" value="Periplasmic binding protein-like II"/>
    <property type="match status" value="1"/>
</dbReference>
<comment type="similarity">
    <text evidence="1">Belongs to the UPF0065 (bug) family.</text>
</comment>
<dbReference type="PANTHER" id="PTHR42928">
    <property type="entry name" value="TRICARBOXYLATE-BINDING PROTEIN"/>
    <property type="match status" value="1"/>
</dbReference>
<evidence type="ECO:0000313" key="4">
    <source>
        <dbReference type="Proteomes" id="UP001202867"/>
    </source>
</evidence>